<dbReference type="GO" id="GO:0055085">
    <property type="term" value="P:transmembrane transport"/>
    <property type="evidence" value="ECO:0007669"/>
    <property type="project" value="TreeGrafter"/>
</dbReference>
<dbReference type="RefSeq" id="WP_012109855.1">
    <property type="nucleotide sequence ID" value="NC_009719.1"/>
</dbReference>
<dbReference type="AlphaFoldDB" id="A7HRR6"/>
<dbReference type="STRING" id="402881.Plav_0976"/>
<dbReference type="KEGG" id="pla:Plav_0976"/>
<evidence type="ECO:0000256" key="2">
    <source>
        <dbReference type="SAM" id="SignalP"/>
    </source>
</evidence>
<feature type="signal peptide" evidence="2">
    <location>
        <begin position="1"/>
        <end position="24"/>
    </location>
</feature>
<gene>
    <name evidence="3" type="ordered locus">Plav_0976</name>
</gene>
<dbReference type="GO" id="GO:0019867">
    <property type="term" value="C:outer membrane"/>
    <property type="evidence" value="ECO:0007669"/>
    <property type="project" value="InterPro"/>
</dbReference>
<evidence type="ECO:0000256" key="1">
    <source>
        <dbReference type="ARBA" id="ARBA00009330"/>
    </source>
</evidence>
<keyword evidence="4" id="KW-1185">Reference proteome</keyword>
<accession>A7HRR6</accession>
<sequence length="210" mass="22461">MKNYRAGVAAIALVAGFSVTPAHAEFTGKSAGDFMVRARAIAVIPDEDASTTIGGNVSIDNDVVPEVDFTYFVTDSIALELIAATTKHDVSHNAGIDLGEVSLLPPTLTLQYHFMPKERFSPYVGAGLNYTIFYNEDVAAGSPVTSIDYDNAFGYALQVGADYALNDNWYANVDVKKLFLSTDVSMNGGAITADVDIDPWIVGVGVGYRF</sequence>
<dbReference type="PANTHER" id="PTHR36920:SF1">
    <property type="entry name" value="OUTER MEMBRANE PROTEIN W"/>
    <property type="match status" value="1"/>
</dbReference>
<comment type="similarity">
    <text evidence="1">Belongs to the OmpW/AlkL family.</text>
</comment>
<dbReference type="Pfam" id="PF03922">
    <property type="entry name" value="OmpW"/>
    <property type="match status" value="1"/>
</dbReference>
<dbReference type="HOGENOM" id="CLU_042505_0_1_5"/>
<reference evidence="3 4" key="1">
    <citation type="journal article" date="2011" name="Stand. Genomic Sci.">
        <title>Complete genome sequence of Parvibaculum lavamentivorans type strain (DS-1(T)).</title>
        <authorList>
            <person name="Schleheck D."/>
            <person name="Weiss M."/>
            <person name="Pitluck S."/>
            <person name="Bruce D."/>
            <person name="Land M.L."/>
            <person name="Han S."/>
            <person name="Saunders E."/>
            <person name="Tapia R."/>
            <person name="Detter C."/>
            <person name="Brettin T."/>
            <person name="Han J."/>
            <person name="Woyke T."/>
            <person name="Goodwin L."/>
            <person name="Pennacchio L."/>
            <person name="Nolan M."/>
            <person name="Cook A.M."/>
            <person name="Kjelleberg S."/>
            <person name="Thomas T."/>
        </authorList>
    </citation>
    <scope>NUCLEOTIDE SEQUENCE [LARGE SCALE GENOMIC DNA]</scope>
    <source>
        <strain evidence="4">DS-1 / DSM 13023 / NCIMB 13966</strain>
    </source>
</reference>
<dbReference type="EMBL" id="CP000774">
    <property type="protein sequence ID" value="ABS62599.1"/>
    <property type="molecule type" value="Genomic_DNA"/>
</dbReference>
<dbReference type="InterPro" id="IPR005618">
    <property type="entry name" value="OMPW"/>
</dbReference>
<dbReference type="eggNOG" id="COG3047">
    <property type="taxonomic scope" value="Bacteria"/>
</dbReference>
<evidence type="ECO:0000313" key="4">
    <source>
        <dbReference type="Proteomes" id="UP000006377"/>
    </source>
</evidence>
<dbReference type="Proteomes" id="UP000006377">
    <property type="component" value="Chromosome"/>
</dbReference>
<protein>
    <submittedName>
        <fullName evidence="3">OmpW family protein</fullName>
    </submittedName>
</protein>
<name>A7HRR6_PARL1</name>
<dbReference type="OrthoDB" id="9807574at2"/>
<dbReference type="SUPFAM" id="SSF56925">
    <property type="entry name" value="OMPA-like"/>
    <property type="match status" value="1"/>
</dbReference>
<keyword evidence="2" id="KW-0732">Signal</keyword>
<dbReference type="InterPro" id="IPR011250">
    <property type="entry name" value="OMP/PagP_B-barrel"/>
</dbReference>
<dbReference type="PANTHER" id="PTHR36920">
    <property type="match status" value="1"/>
</dbReference>
<organism evidence="3 4">
    <name type="scientific">Parvibaculum lavamentivorans (strain DS-1 / DSM 13023 / NCIMB 13966)</name>
    <dbReference type="NCBI Taxonomy" id="402881"/>
    <lineage>
        <taxon>Bacteria</taxon>
        <taxon>Pseudomonadati</taxon>
        <taxon>Pseudomonadota</taxon>
        <taxon>Alphaproteobacteria</taxon>
        <taxon>Hyphomicrobiales</taxon>
        <taxon>Parvibaculaceae</taxon>
        <taxon>Parvibaculum</taxon>
    </lineage>
</organism>
<feature type="chain" id="PRO_5002710433" evidence="2">
    <location>
        <begin position="25"/>
        <end position="210"/>
    </location>
</feature>
<proteinExistence type="inferred from homology"/>
<evidence type="ECO:0000313" key="3">
    <source>
        <dbReference type="EMBL" id="ABS62599.1"/>
    </source>
</evidence>
<dbReference type="Gene3D" id="2.40.160.20">
    <property type="match status" value="1"/>
</dbReference>